<proteinExistence type="predicted"/>
<gene>
    <name evidence="1" type="ORF">J2S73_000541</name>
</gene>
<reference evidence="1" key="1">
    <citation type="submission" date="2023-07" db="EMBL/GenBank/DDBJ databases">
        <title>Genomic Encyclopedia of Type Strains, Phase IV (KMG-IV): sequencing the most valuable type-strain genomes for metagenomic binning, comparative biology and taxonomic classification.</title>
        <authorList>
            <person name="Goeker M."/>
        </authorList>
    </citation>
    <scope>NUCLEOTIDE SEQUENCE</scope>
    <source>
        <strain evidence="1">DSM 21202</strain>
    </source>
</reference>
<protein>
    <recommendedName>
        <fullName evidence="3">DUF4145 domain-containing protein</fullName>
    </recommendedName>
</protein>
<dbReference type="Proteomes" id="UP001229244">
    <property type="component" value="Unassembled WGS sequence"/>
</dbReference>
<accession>A0AAE3VL07</accession>
<organism evidence="1 2">
    <name type="scientific">Amorphus orientalis</name>
    <dbReference type="NCBI Taxonomy" id="649198"/>
    <lineage>
        <taxon>Bacteria</taxon>
        <taxon>Pseudomonadati</taxon>
        <taxon>Pseudomonadota</taxon>
        <taxon>Alphaproteobacteria</taxon>
        <taxon>Hyphomicrobiales</taxon>
        <taxon>Amorphaceae</taxon>
        <taxon>Amorphus</taxon>
    </lineage>
</organism>
<keyword evidence="2" id="KW-1185">Reference proteome</keyword>
<dbReference type="RefSeq" id="WP_306883888.1">
    <property type="nucleotide sequence ID" value="NZ_JAUSUL010000001.1"/>
</dbReference>
<comment type="caution">
    <text evidence="1">The sequence shown here is derived from an EMBL/GenBank/DDBJ whole genome shotgun (WGS) entry which is preliminary data.</text>
</comment>
<evidence type="ECO:0000313" key="2">
    <source>
        <dbReference type="Proteomes" id="UP001229244"/>
    </source>
</evidence>
<sequence length="268" mass="30174">MSEKFDKISEEVEELVKFGEMLHMAMQYEAHPTAFRDSVEGALGKEEAKKLLDSLPKFTNSYQSWYSRSLSLVKQIIPDRISDFISYYEYPRVRKEIDFQNYMIKDYLQGLVVRRGGSLIADGKAAIPDFVQQLQIVVAAKEALESSLVDIKGIVQADLFDSEIDSARALAKSGYLRAAGAICGVVLEKHLSQVCSVHGLGTRRKNPGIADFNELLKEADIISLPQWRFIQHLSDIRNICDHSKKKDPTADQIEDLLSGSDKVLKTIF</sequence>
<dbReference type="AlphaFoldDB" id="A0AAE3VL07"/>
<dbReference type="EMBL" id="JAUSUL010000001">
    <property type="protein sequence ID" value="MDQ0314104.1"/>
    <property type="molecule type" value="Genomic_DNA"/>
</dbReference>
<evidence type="ECO:0000313" key="1">
    <source>
        <dbReference type="EMBL" id="MDQ0314104.1"/>
    </source>
</evidence>
<name>A0AAE3VL07_9HYPH</name>
<evidence type="ECO:0008006" key="3">
    <source>
        <dbReference type="Google" id="ProtNLM"/>
    </source>
</evidence>